<dbReference type="OrthoDB" id="43735at2759"/>
<evidence type="ECO:0000313" key="3">
    <source>
        <dbReference type="Proteomes" id="UP000095751"/>
    </source>
</evidence>
<feature type="region of interest" description="Disordered" evidence="1">
    <location>
        <begin position="172"/>
        <end position="191"/>
    </location>
</feature>
<dbReference type="InParanoid" id="A0A1E7EIH4"/>
<reference evidence="2 3" key="1">
    <citation type="submission" date="2016-09" db="EMBL/GenBank/DDBJ databases">
        <title>Extensive genetic diversity and differential bi-allelic expression allows diatom success in the polar Southern Ocean.</title>
        <authorList>
            <consortium name="DOE Joint Genome Institute"/>
            <person name="Mock T."/>
            <person name="Otillar R.P."/>
            <person name="Strauss J."/>
            <person name="Dupont C."/>
            <person name="Frickenhaus S."/>
            <person name="Maumus F."/>
            <person name="Mcmullan M."/>
            <person name="Sanges R."/>
            <person name="Schmutz J."/>
            <person name="Toseland A."/>
            <person name="Valas R."/>
            <person name="Veluchamy A."/>
            <person name="Ward B.J."/>
            <person name="Allen A."/>
            <person name="Barry K."/>
            <person name="Falciatore A."/>
            <person name="Ferrante M."/>
            <person name="Fortunato A.E."/>
            <person name="Gloeckner G."/>
            <person name="Gruber A."/>
            <person name="Hipkin R."/>
            <person name="Janech M."/>
            <person name="Kroth P."/>
            <person name="Leese F."/>
            <person name="Lindquist E."/>
            <person name="Lyon B.R."/>
            <person name="Martin J."/>
            <person name="Mayer C."/>
            <person name="Parker M."/>
            <person name="Quesneville H."/>
            <person name="Raymond J."/>
            <person name="Uhlig C."/>
            <person name="Valentin K.U."/>
            <person name="Worden A.Z."/>
            <person name="Armbrust E.V."/>
            <person name="Bowler C."/>
            <person name="Green B."/>
            <person name="Moulton V."/>
            <person name="Van Oosterhout C."/>
            <person name="Grigoriev I."/>
        </authorList>
    </citation>
    <scope>NUCLEOTIDE SEQUENCE [LARGE SCALE GENOMIC DNA]</scope>
    <source>
        <strain evidence="2 3">CCMP1102</strain>
    </source>
</reference>
<organism evidence="2 3">
    <name type="scientific">Fragilariopsis cylindrus CCMP1102</name>
    <dbReference type="NCBI Taxonomy" id="635003"/>
    <lineage>
        <taxon>Eukaryota</taxon>
        <taxon>Sar</taxon>
        <taxon>Stramenopiles</taxon>
        <taxon>Ochrophyta</taxon>
        <taxon>Bacillariophyta</taxon>
        <taxon>Bacillariophyceae</taxon>
        <taxon>Bacillariophycidae</taxon>
        <taxon>Bacillariales</taxon>
        <taxon>Bacillariaceae</taxon>
        <taxon>Fragilariopsis</taxon>
    </lineage>
</organism>
<dbReference type="EMBL" id="KV784547">
    <property type="protein sequence ID" value="OEU05692.1"/>
    <property type="molecule type" value="Genomic_DNA"/>
</dbReference>
<proteinExistence type="predicted"/>
<protein>
    <submittedName>
        <fullName evidence="2">Uncharacterized protein</fullName>
    </submittedName>
</protein>
<gene>
    <name evidence="2" type="ORF">FRACYDRAFT_273649</name>
</gene>
<name>A0A1E7EIH4_9STRA</name>
<sequence length="223" mass="25197">MVFSFAAFRPTMTCFRKALVTIPKLSPTHTRAKIIKICLPHHTTTTTTVVATTVKTTTVPEIEDVAVAEVPEDVVVPVECYDPLFILQCSPDLVTEGYREQTTIKGVSEDVCPFMIVESHEEGNLRLLEIIAHTDDNDDDGVDDDVDVDNSDNNKLQLNKWYNVGHILGVIDDGDDDDEDDDNDNNNNDNNEWLWQAYSYSEEKEIMEYSTDGTYTIIKTKKE</sequence>
<evidence type="ECO:0000313" key="2">
    <source>
        <dbReference type="EMBL" id="OEU05692.1"/>
    </source>
</evidence>
<dbReference type="AlphaFoldDB" id="A0A1E7EIH4"/>
<feature type="compositionally biased region" description="Acidic residues" evidence="1">
    <location>
        <begin position="172"/>
        <end position="184"/>
    </location>
</feature>
<dbReference type="KEGG" id="fcy:FRACYDRAFT_273649"/>
<evidence type="ECO:0000256" key="1">
    <source>
        <dbReference type="SAM" id="MobiDB-lite"/>
    </source>
</evidence>
<keyword evidence="3" id="KW-1185">Reference proteome</keyword>
<accession>A0A1E7EIH4</accession>
<dbReference type="Proteomes" id="UP000095751">
    <property type="component" value="Unassembled WGS sequence"/>
</dbReference>